<accession>A0A6C0BCJ4</accession>
<proteinExistence type="predicted"/>
<dbReference type="EMBL" id="MN739117">
    <property type="protein sequence ID" value="QHS89722.1"/>
    <property type="molecule type" value="Genomic_DNA"/>
</dbReference>
<evidence type="ECO:0000313" key="1">
    <source>
        <dbReference type="EMBL" id="QHS89722.1"/>
    </source>
</evidence>
<dbReference type="AlphaFoldDB" id="A0A6C0BCJ4"/>
<reference evidence="1" key="1">
    <citation type="journal article" date="2020" name="Nature">
        <title>Giant virus diversity and host interactions through global metagenomics.</title>
        <authorList>
            <person name="Schulz F."/>
            <person name="Roux S."/>
            <person name="Paez-Espino D."/>
            <person name="Jungbluth S."/>
            <person name="Walsh D.A."/>
            <person name="Denef V.J."/>
            <person name="McMahon K.D."/>
            <person name="Konstantinidis K.T."/>
            <person name="Eloe-Fadrosh E.A."/>
            <person name="Kyrpides N.C."/>
            <person name="Woyke T."/>
        </authorList>
    </citation>
    <scope>NUCLEOTIDE SEQUENCE</scope>
    <source>
        <strain evidence="1">GVMAG-M-3300010160-26</strain>
    </source>
</reference>
<protein>
    <submittedName>
        <fullName evidence="1">Uncharacterized protein</fullName>
    </submittedName>
</protein>
<name>A0A6C0BCJ4_9ZZZZ</name>
<organism evidence="1">
    <name type="scientific">viral metagenome</name>
    <dbReference type="NCBI Taxonomy" id="1070528"/>
    <lineage>
        <taxon>unclassified sequences</taxon>
        <taxon>metagenomes</taxon>
        <taxon>organismal metagenomes</taxon>
    </lineage>
</organism>
<sequence length="166" mass="19845">MSNEELDVTKFLIKRFRRQSVHPALIMDFVLDFWVLRMSIIIDIFHGVCVRYDDALKAYKTCQRFVSLDLAAIIAARNANVVNMEYLETNFSCSIEESMAMYNFVTNLYNVEFQPLVLEIKRIRWFIIYKLLNNHSCRKQGWEKLENAMKGRNKELIFRVKRTDRF</sequence>